<dbReference type="PANTHER" id="PTHR14002">
    <property type="entry name" value="ENDOGLIN/TGF-BETA RECEPTOR TYPE III"/>
    <property type="match status" value="1"/>
</dbReference>
<keyword evidence="2" id="KW-1015">Disulfide bond</keyword>
<dbReference type="InterPro" id="IPR001507">
    <property type="entry name" value="ZP_dom"/>
</dbReference>
<name>A0ABS2YP17_POLSP</name>
<gene>
    <name evidence="4" type="primary">Zpld1_0</name>
    <name evidence="4" type="ORF">GTO93_0000979</name>
</gene>
<evidence type="ECO:0000313" key="5">
    <source>
        <dbReference type="Proteomes" id="UP001166093"/>
    </source>
</evidence>
<reference evidence="4" key="1">
    <citation type="journal article" date="2021" name="Cell">
        <title>Tracing the genetic footprints of vertebrate landing in non-teleost ray-finned fishes.</title>
        <authorList>
            <person name="Bi X."/>
            <person name="Wang K."/>
            <person name="Yang L."/>
            <person name="Pan H."/>
            <person name="Jiang H."/>
            <person name="Wei Q."/>
            <person name="Fang M."/>
            <person name="Yu H."/>
            <person name="Zhu C."/>
            <person name="Cai Y."/>
            <person name="He Y."/>
            <person name="Gan X."/>
            <person name="Zeng H."/>
            <person name="Yu D."/>
            <person name="Zhu Y."/>
            <person name="Jiang H."/>
            <person name="Qiu Q."/>
            <person name="Yang H."/>
            <person name="Zhang Y.E."/>
            <person name="Wang W."/>
            <person name="Zhu M."/>
            <person name="He S."/>
            <person name="Zhang G."/>
        </authorList>
    </citation>
    <scope>NUCLEOTIDE SEQUENCE</scope>
    <source>
        <strain evidence="4">Pddl_001</strain>
    </source>
</reference>
<dbReference type="EMBL" id="JAAWVQ010176186">
    <property type="protein sequence ID" value="MBN3288496.1"/>
    <property type="molecule type" value="Genomic_DNA"/>
</dbReference>
<dbReference type="PROSITE" id="PS51034">
    <property type="entry name" value="ZP_2"/>
    <property type="match status" value="1"/>
</dbReference>
<proteinExistence type="predicted"/>
<keyword evidence="5" id="KW-1185">Reference proteome</keyword>
<dbReference type="SMART" id="SM00241">
    <property type="entry name" value="ZP"/>
    <property type="match status" value="1"/>
</dbReference>
<sequence>MYNVIFFRTPLFKEQDHFNLNACVCLTKDHVRICKNLKLTNRNPGEAGHEPATLHTASEYMMGFLFSLLFALTLLRESQGLTIADCGDSYRRPEKTDIFVTCGASTIDLAIFVCPVMFSGYNESLLALNSRFQDPSCKGTLDATVTPPLLRFQFPINENSSCGSVFKITSAMGTGIFQDFSNIQTINISGIIRTTDPSVGIVTYNEDLVYLYSCTYPLEYLINNTKIDVSGSSIAMKDNNGSFISTLSLQLFKDVNYTSALQIPPTGLVLKTNIYVQVKATNLTSRFNVLLDRCYASTSQFPSNSTYFDLFVTCSGDKRTTIIVNGDTQYARFSFPAFRFTEQQNLTVSTYYLHCITRLCDSSFCKDFKVVIAVHHQKILQHCYERKSVHCKILAGGTKCAISTLQHQLTSEQMQTNKEPLFC</sequence>
<feature type="domain" description="ZP" evidence="3">
    <location>
        <begin position="101"/>
        <end position="390"/>
    </location>
</feature>
<feature type="non-terminal residue" evidence="4">
    <location>
        <position position="423"/>
    </location>
</feature>
<evidence type="ECO:0000256" key="1">
    <source>
        <dbReference type="ARBA" id="ARBA00022729"/>
    </source>
</evidence>
<organism evidence="4 5">
    <name type="scientific">Polyodon spathula</name>
    <name type="common">North American paddlefish</name>
    <name type="synonym">Squalus spathula</name>
    <dbReference type="NCBI Taxonomy" id="7913"/>
    <lineage>
        <taxon>Eukaryota</taxon>
        <taxon>Metazoa</taxon>
        <taxon>Chordata</taxon>
        <taxon>Craniata</taxon>
        <taxon>Vertebrata</taxon>
        <taxon>Euteleostomi</taxon>
        <taxon>Actinopterygii</taxon>
        <taxon>Chondrostei</taxon>
        <taxon>Acipenseriformes</taxon>
        <taxon>Polyodontidae</taxon>
        <taxon>Polyodon</taxon>
    </lineage>
</organism>
<dbReference type="InterPro" id="IPR042235">
    <property type="entry name" value="ZP-C_dom"/>
</dbReference>
<protein>
    <submittedName>
        <fullName evidence="4">ZPLD1 protein</fullName>
    </submittedName>
</protein>
<dbReference type="Pfam" id="PF00100">
    <property type="entry name" value="Zona_pellucida"/>
    <property type="match status" value="1"/>
</dbReference>
<keyword evidence="1" id="KW-0732">Signal</keyword>
<evidence type="ECO:0000256" key="2">
    <source>
        <dbReference type="ARBA" id="ARBA00023157"/>
    </source>
</evidence>
<evidence type="ECO:0000259" key="3">
    <source>
        <dbReference type="PROSITE" id="PS51034"/>
    </source>
</evidence>
<accession>A0ABS2YP17</accession>
<comment type="caution">
    <text evidence="4">The sequence shown here is derived from an EMBL/GenBank/DDBJ whole genome shotgun (WGS) entry which is preliminary data.</text>
</comment>
<dbReference type="Proteomes" id="UP001166093">
    <property type="component" value="Unassembled WGS sequence"/>
</dbReference>
<dbReference type="PANTHER" id="PTHR14002:SF21">
    <property type="entry name" value="SI:CH211-103F14.3-RELATED"/>
    <property type="match status" value="1"/>
</dbReference>
<feature type="non-terminal residue" evidence="4">
    <location>
        <position position="1"/>
    </location>
</feature>
<dbReference type="InterPro" id="IPR055355">
    <property type="entry name" value="ZP-C"/>
</dbReference>
<evidence type="ECO:0000313" key="4">
    <source>
        <dbReference type="EMBL" id="MBN3288496.1"/>
    </source>
</evidence>
<dbReference type="Gene3D" id="2.60.40.4100">
    <property type="entry name" value="Zona pellucida, ZP-C domain"/>
    <property type="match status" value="1"/>
</dbReference>